<keyword evidence="1" id="KW-1185">Reference proteome</keyword>
<accession>A0A914RFC2</accession>
<name>A0A914RFC2_PAREQ</name>
<dbReference type="Proteomes" id="UP000887564">
    <property type="component" value="Unplaced"/>
</dbReference>
<dbReference type="AlphaFoldDB" id="A0A914RFC2"/>
<sequence>MKQSNFKLISRIICYSRLKLENTDREKIIPQLREESRKQYLAKRKVDKLAELEKMVQDDQEYFAEEELTAREKADMKYRKEVLEYARQHDQATKSIPTDYVEEDAQEAAKGDGRRWEDDRLMAAIATYGAKDADKVKHLQFTAVLCVPCQRPWWVAERWSRPTGKHKPHPCSRTTDSCSSSWFSIQVAFRAV</sequence>
<organism evidence="1 2">
    <name type="scientific">Parascaris equorum</name>
    <name type="common">Equine roundworm</name>
    <dbReference type="NCBI Taxonomy" id="6256"/>
    <lineage>
        <taxon>Eukaryota</taxon>
        <taxon>Metazoa</taxon>
        <taxon>Ecdysozoa</taxon>
        <taxon>Nematoda</taxon>
        <taxon>Chromadorea</taxon>
        <taxon>Rhabditida</taxon>
        <taxon>Spirurina</taxon>
        <taxon>Ascaridomorpha</taxon>
        <taxon>Ascaridoidea</taxon>
        <taxon>Ascarididae</taxon>
        <taxon>Parascaris</taxon>
    </lineage>
</organism>
<evidence type="ECO:0000313" key="2">
    <source>
        <dbReference type="WBParaSite" id="PEQ_0000346301-mRNA-1"/>
    </source>
</evidence>
<protein>
    <submittedName>
        <fullName evidence="2">Uncharacterized protein</fullName>
    </submittedName>
</protein>
<dbReference type="WBParaSite" id="PEQ_0000346301-mRNA-1">
    <property type="protein sequence ID" value="PEQ_0000346301-mRNA-1"/>
    <property type="gene ID" value="PEQ_0000346301"/>
</dbReference>
<proteinExistence type="predicted"/>
<reference evidence="2" key="1">
    <citation type="submission" date="2022-11" db="UniProtKB">
        <authorList>
            <consortium name="WormBaseParasite"/>
        </authorList>
    </citation>
    <scope>IDENTIFICATION</scope>
</reference>
<evidence type="ECO:0000313" key="1">
    <source>
        <dbReference type="Proteomes" id="UP000887564"/>
    </source>
</evidence>